<reference evidence="11 12" key="1">
    <citation type="submission" date="2020-07" db="EMBL/GenBank/DDBJ databases">
        <title>Sequencing the genomes of 1000 actinobacteria strains.</title>
        <authorList>
            <person name="Klenk H.-P."/>
        </authorList>
    </citation>
    <scope>NUCLEOTIDE SEQUENCE [LARGE SCALE GENOMIC DNA]</scope>
    <source>
        <strain evidence="11 12">CXB654</strain>
    </source>
</reference>
<dbReference type="EC" id="1.3.8.7" evidence="11"/>
<comment type="similarity">
    <text evidence="2 7">Belongs to the acyl-CoA dehydrogenase family.</text>
</comment>
<dbReference type="InterPro" id="IPR046373">
    <property type="entry name" value="Acyl-CoA_Oxase/DH_mid-dom_sf"/>
</dbReference>
<dbReference type="InterPro" id="IPR036250">
    <property type="entry name" value="AcylCo_DH-like_C"/>
</dbReference>
<evidence type="ECO:0000313" key="11">
    <source>
        <dbReference type="EMBL" id="NYE49627.1"/>
    </source>
</evidence>
<evidence type="ECO:0000256" key="3">
    <source>
        <dbReference type="ARBA" id="ARBA00011738"/>
    </source>
</evidence>
<name>A0A852U205_9ACTN</name>
<dbReference type="Gene3D" id="1.20.140.10">
    <property type="entry name" value="Butyryl-CoA Dehydrogenase, subunit A, domain 3"/>
    <property type="match status" value="1"/>
</dbReference>
<dbReference type="InterPro" id="IPR013786">
    <property type="entry name" value="AcylCoA_DH/ox_N"/>
</dbReference>
<dbReference type="GO" id="GO:0050660">
    <property type="term" value="F:flavin adenine dinucleotide binding"/>
    <property type="evidence" value="ECO:0007669"/>
    <property type="project" value="InterPro"/>
</dbReference>
<keyword evidence="6 7" id="KW-0560">Oxidoreductase</keyword>
<evidence type="ECO:0000256" key="7">
    <source>
        <dbReference type="RuleBase" id="RU362125"/>
    </source>
</evidence>
<gene>
    <name evidence="11" type="ORF">HDA32_004747</name>
</gene>
<evidence type="ECO:0000256" key="4">
    <source>
        <dbReference type="ARBA" id="ARBA00022630"/>
    </source>
</evidence>
<evidence type="ECO:0000256" key="6">
    <source>
        <dbReference type="ARBA" id="ARBA00023002"/>
    </source>
</evidence>
<dbReference type="SUPFAM" id="SSF56645">
    <property type="entry name" value="Acyl-CoA dehydrogenase NM domain-like"/>
    <property type="match status" value="1"/>
</dbReference>
<protein>
    <submittedName>
        <fullName evidence="11">Acyl-CoA dehydrogenase</fullName>
        <ecNumber evidence="11">1.3.8.7</ecNumber>
    </submittedName>
</protein>
<dbReference type="InterPro" id="IPR037069">
    <property type="entry name" value="AcylCoA_DH/ox_N_sf"/>
</dbReference>
<feature type="domain" description="Acyl-CoA dehydrogenase/oxidase C-terminal" evidence="8">
    <location>
        <begin position="244"/>
        <end position="393"/>
    </location>
</feature>
<dbReference type="Gene3D" id="1.10.540.10">
    <property type="entry name" value="Acyl-CoA dehydrogenase/oxidase, N-terminal domain"/>
    <property type="match status" value="1"/>
</dbReference>
<comment type="subunit">
    <text evidence="3">Homodimer.</text>
</comment>
<dbReference type="AlphaFoldDB" id="A0A852U205"/>
<dbReference type="InterPro" id="IPR006091">
    <property type="entry name" value="Acyl-CoA_Oxase/DH_mid-dom"/>
</dbReference>
<dbReference type="GO" id="GO:0033539">
    <property type="term" value="P:fatty acid beta-oxidation using acyl-CoA dehydrogenase"/>
    <property type="evidence" value="ECO:0007669"/>
    <property type="project" value="TreeGrafter"/>
</dbReference>
<dbReference type="Pfam" id="PF00441">
    <property type="entry name" value="Acyl-CoA_dh_1"/>
    <property type="match status" value="1"/>
</dbReference>
<keyword evidence="4 7" id="KW-0285">Flavoprotein</keyword>
<dbReference type="SUPFAM" id="SSF47203">
    <property type="entry name" value="Acyl-CoA dehydrogenase C-terminal domain-like"/>
    <property type="match status" value="1"/>
</dbReference>
<evidence type="ECO:0000259" key="8">
    <source>
        <dbReference type="Pfam" id="PF00441"/>
    </source>
</evidence>
<dbReference type="GO" id="GO:0005737">
    <property type="term" value="C:cytoplasm"/>
    <property type="evidence" value="ECO:0007669"/>
    <property type="project" value="TreeGrafter"/>
</dbReference>
<feature type="domain" description="Acyl-CoA oxidase/dehydrogenase middle" evidence="9">
    <location>
        <begin position="132"/>
        <end position="232"/>
    </location>
</feature>
<organism evidence="11 12">
    <name type="scientific">Spinactinospora alkalitolerans</name>
    <dbReference type="NCBI Taxonomy" id="687207"/>
    <lineage>
        <taxon>Bacteria</taxon>
        <taxon>Bacillati</taxon>
        <taxon>Actinomycetota</taxon>
        <taxon>Actinomycetes</taxon>
        <taxon>Streptosporangiales</taxon>
        <taxon>Nocardiopsidaceae</taxon>
        <taxon>Spinactinospora</taxon>
    </lineage>
</organism>
<dbReference type="RefSeq" id="WP_179645254.1">
    <property type="nucleotide sequence ID" value="NZ_BAAAYY010000037.1"/>
</dbReference>
<comment type="caution">
    <text evidence="11">The sequence shown here is derived from an EMBL/GenBank/DDBJ whole genome shotgun (WGS) entry which is preliminary data.</text>
</comment>
<dbReference type="EMBL" id="JACCCC010000001">
    <property type="protein sequence ID" value="NYE49627.1"/>
    <property type="molecule type" value="Genomic_DNA"/>
</dbReference>
<keyword evidence="12" id="KW-1185">Reference proteome</keyword>
<keyword evidence="5 7" id="KW-0274">FAD</keyword>
<dbReference type="InterPro" id="IPR009075">
    <property type="entry name" value="AcylCo_DH/oxidase_C"/>
</dbReference>
<comment type="cofactor">
    <cofactor evidence="1 7">
        <name>FAD</name>
        <dbReference type="ChEBI" id="CHEBI:57692"/>
    </cofactor>
</comment>
<accession>A0A852U205</accession>
<dbReference type="Proteomes" id="UP000589036">
    <property type="component" value="Unassembled WGS sequence"/>
</dbReference>
<evidence type="ECO:0000256" key="5">
    <source>
        <dbReference type="ARBA" id="ARBA00022827"/>
    </source>
</evidence>
<feature type="domain" description="Acyl-CoA dehydrogenase/oxidase N-terminal" evidence="10">
    <location>
        <begin position="10"/>
        <end position="127"/>
    </location>
</feature>
<evidence type="ECO:0000256" key="1">
    <source>
        <dbReference type="ARBA" id="ARBA00001974"/>
    </source>
</evidence>
<evidence type="ECO:0000259" key="9">
    <source>
        <dbReference type="Pfam" id="PF02770"/>
    </source>
</evidence>
<dbReference type="Gene3D" id="2.40.110.10">
    <property type="entry name" value="Butyryl-CoA Dehydrogenase, subunit A, domain 2"/>
    <property type="match status" value="1"/>
</dbReference>
<dbReference type="Pfam" id="PF02771">
    <property type="entry name" value="Acyl-CoA_dh_N"/>
    <property type="match status" value="1"/>
</dbReference>
<dbReference type="PANTHER" id="PTHR48083:SF13">
    <property type="entry name" value="ACYL-COA DEHYDROGENASE FAMILY MEMBER 11"/>
    <property type="match status" value="1"/>
</dbReference>
<dbReference type="FunFam" id="2.40.110.10:FF:000002">
    <property type="entry name" value="Acyl-CoA dehydrogenase fadE12"/>
    <property type="match status" value="1"/>
</dbReference>
<dbReference type="InterPro" id="IPR050741">
    <property type="entry name" value="Acyl-CoA_dehydrogenase"/>
</dbReference>
<sequence length="399" mass="44164">MDFELSSTAREYLADLQEFMDRHVYPAEPVYHAWRAAAGHDNHDLPPIMEELKAEARRRGLWNLFLPDVGGLSVTDYAPLAELTGRSPVLAPQALNCSAPDTGNMEVLHMFGTEEQRKQWLEPLLDGRIRSAFAMTEPDVASSDATNIATSITRDGDDYVVNGRKWWISGAADPRCEILIVMGKTDPDGPAHRQQSMILVPRDTPGLEIVRSLPVFGYQDQEGHCELRFTDVRVPAANLVAGEGDGFMIAQARLGPGRIHHCMRAIGMAERALELTARRAVERVAFGGPLAEQGVVQQQIAESRLAIEQARLLVLKTAWLIDNRGTKEARTEISAIKVAAPRVAVEVIDRAIQIHGGGGVGDDFPLAEMYAHARAMRIFDGPDEVHLRSLARQEIKRYR</sequence>
<evidence type="ECO:0000259" key="10">
    <source>
        <dbReference type="Pfam" id="PF02771"/>
    </source>
</evidence>
<dbReference type="Pfam" id="PF02770">
    <property type="entry name" value="Acyl-CoA_dh_M"/>
    <property type="match status" value="1"/>
</dbReference>
<evidence type="ECO:0000256" key="2">
    <source>
        <dbReference type="ARBA" id="ARBA00009347"/>
    </source>
</evidence>
<proteinExistence type="inferred from homology"/>
<evidence type="ECO:0000313" key="12">
    <source>
        <dbReference type="Proteomes" id="UP000589036"/>
    </source>
</evidence>
<dbReference type="InterPro" id="IPR009100">
    <property type="entry name" value="AcylCoA_DH/oxidase_NM_dom_sf"/>
</dbReference>
<dbReference type="PANTHER" id="PTHR48083">
    <property type="entry name" value="MEDIUM-CHAIN SPECIFIC ACYL-COA DEHYDROGENASE, MITOCHONDRIAL-RELATED"/>
    <property type="match status" value="1"/>
</dbReference>
<dbReference type="GO" id="GO:0070991">
    <property type="term" value="F:medium-chain fatty acyl-CoA dehydrogenase activity"/>
    <property type="evidence" value="ECO:0007669"/>
    <property type="project" value="UniProtKB-EC"/>
</dbReference>